<feature type="domain" description="Rab-GAP TBC" evidence="1">
    <location>
        <begin position="25"/>
        <end position="230"/>
    </location>
</feature>
<dbReference type="PROSITE" id="PS50086">
    <property type="entry name" value="TBC_RABGAP"/>
    <property type="match status" value="1"/>
</dbReference>
<dbReference type="InterPro" id="IPR035969">
    <property type="entry name" value="Rab-GAP_TBC_sf"/>
</dbReference>
<dbReference type="SUPFAM" id="SSF47923">
    <property type="entry name" value="Ypt/Rab-GAP domain of gyp1p"/>
    <property type="match status" value="2"/>
</dbReference>
<gene>
    <name evidence="2" type="ORF">TPC1_13507</name>
</gene>
<dbReference type="EMBL" id="GDID01002610">
    <property type="protein sequence ID" value="JAP93996.1"/>
    <property type="molecule type" value="Transcribed_RNA"/>
</dbReference>
<dbReference type="Pfam" id="PF00566">
    <property type="entry name" value="RabGAP-TBC"/>
    <property type="match status" value="1"/>
</dbReference>
<name>A0A146KES0_9EUKA</name>
<dbReference type="AlphaFoldDB" id="A0A146KES0"/>
<reference evidence="2" key="1">
    <citation type="submission" date="2015-07" db="EMBL/GenBank/DDBJ databases">
        <title>Adaptation to a free-living lifestyle via gene acquisitions in the diplomonad Trepomonas sp. PC1.</title>
        <authorList>
            <person name="Xu F."/>
            <person name="Jerlstrom-Hultqvist J."/>
            <person name="Kolisko M."/>
            <person name="Simpson A.G.B."/>
            <person name="Roger A.J."/>
            <person name="Svard S.G."/>
            <person name="Andersson J.O."/>
        </authorList>
    </citation>
    <scope>NUCLEOTIDE SEQUENCE</scope>
    <source>
        <strain evidence="2">PC1</strain>
    </source>
</reference>
<proteinExistence type="predicted"/>
<dbReference type="InterPro" id="IPR000195">
    <property type="entry name" value="Rab-GAP-TBC_dom"/>
</dbReference>
<protein>
    <submittedName>
        <fullName evidence="2">Rab-GTPase-TBC domain-containing protein</fullName>
    </submittedName>
</protein>
<sequence>MCKQILLLAQKYQHHVQLFFDPFIESEEPLREQIINYIGKQQRIQYSQAEAIRKDVLRLYPSEQFFQSAKNRIKVFQMTYILTEILNVEHCQGFDDIGGICYYLSYKAFELLEKLHTTDPQLQIIHDQLKENDFVVEAIALSLYQHLINYMIVWFTDAPQYTKNDGESLQDLTQRLLVICNEICPNSYEILKKVEAPVELFVCRIARTLFSRELEIEQIKHLWDFVLIDGFINQQPLRMVGELTALFLFNSMQQFILKYPDVDINECQSALFQQNKQFSKDEQIWKGYINQLQFILQQTSKRFDPPPYCKNYLNNLEGLKMMNKHFYETEQKHFQLIQKKKKSVEESKWEQLQLLQLDTSNQLNQLLQQLLKLQTNQFQIGEFRSTIQTLYNLQESMKTQKPGNYNGKPLVLSFDAVYEQHYQDMQQQLFDVGMKICSSPELVNKVISKLSE</sequence>
<organism evidence="2">
    <name type="scientific">Trepomonas sp. PC1</name>
    <dbReference type="NCBI Taxonomy" id="1076344"/>
    <lineage>
        <taxon>Eukaryota</taxon>
        <taxon>Metamonada</taxon>
        <taxon>Diplomonadida</taxon>
        <taxon>Hexamitidae</taxon>
        <taxon>Hexamitinae</taxon>
        <taxon>Trepomonas</taxon>
    </lineage>
</organism>
<accession>A0A146KES0</accession>
<dbReference type="Gene3D" id="1.10.472.80">
    <property type="entry name" value="Ypt/Rab-GAP domain of gyp1p, domain 3"/>
    <property type="match status" value="1"/>
</dbReference>
<evidence type="ECO:0000259" key="1">
    <source>
        <dbReference type="PROSITE" id="PS50086"/>
    </source>
</evidence>
<evidence type="ECO:0000313" key="2">
    <source>
        <dbReference type="EMBL" id="JAP93996.1"/>
    </source>
</evidence>